<name>A0A3L8Q335_9GAMM</name>
<dbReference type="Pfam" id="PF13349">
    <property type="entry name" value="DUF4097"/>
    <property type="match status" value="1"/>
</dbReference>
<comment type="caution">
    <text evidence="4">The sequence shown here is derived from an EMBL/GenBank/DDBJ whole genome shotgun (WGS) entry which is preliminary data.</text>
</comment>
<keyword evidence="2" id="KW-0732">Signal</keyword>
<dbReference type="Proteomes" id="UP000281474">
    <property type="component" value="Unassembled WGS sequence"/>
</dbReference>
<dbReference type="EMBL" id="QZEI01000002">
    <property type="protein sequence ID" value="RLV61539.1"/>
    <property type="molecule type" value="Genomic_DNA"/>
</dbReference>
<feature type="signal peptide" evidence="2">
    <location>
        <begin position="1"/>
        <end position="23"/>
    </location>
</feature>
<protein>
    <recommendedName>
        <fullName evidence="3">DUF4097 domain-containing protein</fullName>
    </recommendedName>
</protein>
<organism evidence="4 5">
    <name type="scientific">Parashewanella curva</name>
    <dbReference type="NCBI Taxonomy" id="2338552"/>
    <lineage>
        <taxon>Bacteria</taxon>
        <taxon>Pseudomonadati</taxon>
        <taxon>Pseudomonadota</taxon>
        <taxon>Gammaproteobacteria</taxon>
        <taxon>Alteromonadales</taxon>
        <taxon>Shewanellaceae</taxon>
        <taxon>Parashewanella</taxon>
    </lineage>
</organism>
<accession>A0A3L8Q335</accession>
<reference evidence="4 5" key="1">
    <citation type="submission" date="2018-09" db="EMBL/GenBank/DDBJ databases">
        <title>Phylogeny of the Shewanellaceae, and recommendation for two new genera, Pseudoshewanella and Parashewanella.</title>
        <authorList>
            <person name="Wang G."/>
        </authorList>
    </citation>
    <scope>NUCLEOTIDE SEQUENCE [LARGE SCALE GENOMIC DNA]</scope>
    <source>
        <strain evidence="4 5">C51</strain>
    </source>
</reference>
<dbReference type="InterPro" id="IPR025164">
    <property type="entry name" value="Toastrack_DUF4097"/>
</dbReference>
<evidence type="ECO:0000313" key="4">
    <source>
        <dbReference type="EMBL" id="RLV61539.1"/>
    </source>
</evidence>
<feature type="chain" id="PRO_5018014161" description="DUF4097 domain-containing protein" evidence="2">
    <location>
        <begin position="24"/>
        <end position="290"/>
    </location>
</feature>
<keyword evidence="5" id="KW-1185">Reference proteome</keyword>
<evidence type="ECO:0000259" key="3">
    <source>
        <dbReference type="Pfam" id="PF13349"/>
    </source>
</evidence>
<feature type="region of interest" description="Disordered" evidence="1">
    <location>
        <begin position="270"/>
        <end position="290"/>
    </location>
</feature>
<feature type="domain" description="DUF4097" evidence="3">
    <location>
        <begin position="82"/>
        <end position="225"/>
    </location>
</feature>
<sequence>MARLANKLLGILLLSSVSLFTQAASWQQTLEADAQSITKLLAFTGNGSTKVKLSSSQKVKALLNVQIPGDMQSAKSHFDDYMQIYLKPNQKKLTLKVGYKKGIPSSKKLAKVDVHILMPKNMYLDLRDLGGTVDISGLRKGLKVTNGEGNILLSNNNGKIIINDRAGDIKISGGKGKLKINDGSGDIKIAHRQGSVAINDKSGDITILDNKGAVRLTDTSGDIALNKVRGFVKVKDGSGKLSIKNVKGNVKFKSKSGLVELVNIDGNVTSQGHGKTTPKLSKISGKQTGI</sequence>
<dbReference type="AlphaFoldDB" id="A0A3L8Q335"/>
<dbReference type="RefSeq" id="WP_121837212.1">
    <property type="nucleotide sequence ID" value="NZ_ML014754.1"/>
</dbReference>
<evidence type="ECO:0000256" key="1">
    <source>
        <dbReference type="SAM" id="MobiDB-lite"/>
    </source>
</evidence>
<evidence type="ECO:0000256" key="2">
    <source>
        <dbReference type="SAM" id="SignalP"/>
    </source>
</evidence>
<evidence type="ECO:0000313" key="5">
    <source>
        <dbReference type="Proteomes" id="UP000281474"/>
    </source>
</evidence>
<gene>
    <name evidence="4" type="ORF">D5018_01455</name>
</gene>
<proteinExistence type="predicted"/>